<evidence type="ECO:0000313" key="2">
    <source>
        <dbReference type="EMBL" id="GKI17493.1"/>
    </source>
</evidence>
<dbReference type="InterPro" id="IPR006119">
    <property type="entry name" value="Resolv_N"/>
</dbReference>
<organism evidence="2 3">
    <name type="scientific">Alistipes finegoldii</name>
    <dbReference type="NCBI Taxonomy" id="214856"/>
    <lineage>
        <taxon>Bacteria</taxon>
        <taxon>Pseudomonadati</taxon>
        <taxon>Bacteroidota</taxon>
        <taxon>Bacteroidia</taxon>
        <taxon>Bacteroidales</taxon>
        <taxon>Rikenellaceae</taxon>
        <taxon>Alistipes</taxon>
    </lineage>
</organism>
<name>A0AA37KNU5_9BACT</name>
<dbReference type="SUPFAM" id="SSF53041">
    <property type="entry name" value="Resolvase-like"/>
    <property type="match status" value="1"/>
</dbReference>
<dbReference type="GeneID" id="92756606"/>
<dbReference type="Proteomes" id="UP001055105">
    <property type="component" value="Unassembled WGS sequence"/>
</dbReference>
<dbReference type="Gene3D" id="1.10.10.60">
    <property type="entry name" value="Homeodomain-like"/>
    <property type="match status" value="1"/>
</dbReference>
<dbReference type="Gene3D" id="3.40.50.1390">
    <property type="entry name" value="Resolvase, N-terminal catalytic domain"/>
    <property type="match status" value="1"/>
</dbReference>
<accession>A0AA37KNU5</accession>
<reference evidence="2" key="1">
    <citation type="submission" date="2022-01" db="EMBL/GenBank/DDBJ databases">
        <title>Novel bile acid biosynthetic pathways are enriched in the microbiome of centenarians.</title>
        <authorList>
            <person name="Sato Y."/>
            <person name="Atarashi K."/>
            <person name="Plichta R.D."/>
            <person name="Arai Y."/>
            <person name="Sasajima S."/>
            <person name="Kearney M.S."/>
            <person name="Suda W."/>
            <person name="Takeshita K."/>
            <person name="Sasaki T."/>
            <person name="Okamoto S."/>
            <person name="Skelly N.A."/>
            <person name="Okamura Y."/>
            <person name="Vlamakis H."/>
            <person name="Li Y."/>
            <person name="Tanoue T."/>
            <person name="Takei H."/>
            <person name="Nittono H."/>
            <person name="Narushima S."/>
            <person name="Irie J."/>
            <person name="Itoh H."/>
            <person name="Moriya K."/>
            <person name="Sugiura Y."/>
            <person name="Suematsu M."/>
            <person name="Moritoki N."/>
            <person name="Shibata S."/>
            <person name="Littman R.D."/>
            <person name="Fischbach A.M."/>
            <person name="Uwamino Y."/>
            <person name="Inoue T."/>
            <person name="Honda A."/>
            <person name="Hattori M."/>
            <person name="Murai T."/>
            <person name="Xavier J.R."/>
            <person name="Hirose N."/>
            <person name="Honda K."/>
        </authorList>
    </citation>
    <scope>NUCLEOTIDE SEQUENCE</scope>
    <source>
        <strain evidence="2">CE91-St16</strain>
    </source>
</reference>
<feature type="domain" description="Resolvase/invertase-type recombinase catalytic" evidence="1">
    <location>
        <begin position="3"/>
        <end position="123"/>
    </location>
</feature>
<evidence type="ECO:0000313" key="3">
    <source>
        <dbReference type="Proteomes" id="UP001055105"/>
    </source>
</evidence>
<dbReference type="InterPro" id="IPR036162">
    <property type="entry name" value="Resolvase-like_N_sf"/>
</dbReference>
<gene>
    <name evidence="2" type="ORF">CE91St16_04010</name>
</gene>
<dbReference type="Pfam" id="PF00239">
    <property type="entry name" value="Resolvase"/>
    <property type="match status" value="1"/>
</dbReference>
<dbReference type="RefSeq" id="WP_015546425.1">
    <property type="nucleotide sequence ID" value="NZ_AP025581.1"/>
</dbReference>
<dbReference type="GO" id="GO:0003677">
    <property type="term" value="F:DNA binding"/>
    <property type="evidence" value="ECO:0007669"/>
    <property type="project" value="InterPro"/>
</dbReference>
<dbReference type="GO" id="GO:0000150">
    <property type="term" value="F:DNA strand exchange activity"/>
    <property type="evidence" value="ECO:0007669"/>
    <property type="project" value="InterPro"/>
</dbReference>
<comment type="caution">
    <text evidence="2">The sequence shown here is derived from an EMBL/GenBank/DDBJ whole genome shotgun (WGS) entry which is preliminary data.</text>
</comment>
<evidence type="ECO:0000259" key="1">
    <source>
        <dbReference type="SMART" id="SM00857"/>
    </source>
</evidence>
<dbReference type="EMBL" id="BQOL01000001">
    <property type="protein sequence ID" value="GKI17493.1"/>
    <property type="molecule type" value="Genomic_DNA"/>
</dbReference>
<sequence>MAKVGYIFKANSYDALDADKEWMRQYGCVQVVEEECAHEALRPQWKQLMASLGRGDELVVAKFSNAVRDLRGLAALVELCRIKVVRLVSIHDKIDTLGELFPDTTAAQVLEMFGALPEEVAVLRKSSSHIMQLQQTIKPPVTKKAMSRAEREKTIVDMYNNGYSIDDIWEVSGFNSKSSIWRVLNKYGVYLNRGRTSGPRVKKQQDETK</sequence>
<proteinExistence type="predicted"/>
<dbReference type="SMART" id="SM00857">
    <property type="entry name" value="Resolvase"/>
    <property type="match status" value="1"/>
</dbReference>
<dbReference type="AlphaFoldDB" id="A0AA37KNU5"/>
<protein>
    <submittedName>
        <fullName evidence="2">Serine recombinase</fullName>
    </submittedName>
</protein>